<name>A0A6M3LEY6_9ZZZZ</name>
<dbReference type="EMBL" id="MT143113">
    <property type="protein sequence ID" value="QJA92993.1"/>
    <property type="molecule type" value="Genomic_DNA"/>
</dbReference>
<proteinExistence type="predicted"/>
<reference evidence="1" key="1">
    <citation type="submission" date="2020-03" db="EMBL/GenBank/DDBJ databases">
        <title>The deep terrestrial virosphere.</title>
        <authorList>
            <person name="Holmfeldt K."/>
            <person name="Nilsson E."/>
            <person name="Simone D."/>
            <person name="Lopez-Fernandez M."/>
            <person name="Wu X."/>
            <person name="de Brujin I."/>
            <person name="Lundin D."/>
            <person name="Andersson A."/>
            <person name="Bertilsson S."/>
            <person name="Dopson M."/>
        </authorList>
    </citation>
    <scope>NUCLEOTIDE SEQUENCE</scope>
    <source>
        <strain evidence="1">MM415B04395</strain>
    </source>
</reference>
<evidence type="ECO:0000313" key="1">
    <source>
        <dbReference type="EMBL" id="QJA92993.1"/>
    </source>
</evidence>
<gene>
    <name evidence="1" type="ORF">MM415B04395_0009</name>
</gene>
<protein>
    <submittedName>
        <fullName evidence="1">Uncharacterized protein</fullName>
    </submittedName>
</protein>
<organism evidence="1">
    <name type="scientific">viral metagenome</name>
    <dbReference type="NCBI Taxonomy" id="1070528"/>
    <lineage>
        <taxon>unclassified sequences</taxon>
        <taxon>metagenomes</taxon>
        <taxon>organismal metagenomes</taxon>
    </lineage>
</organism>
<accession>A0A6M3LEY6</accession>
<dbReference type="AlphaFoldDB" id="A0A6M3LEY6"/>
<sequence length="120" mass="13556">MPYLLIILCLIPAVATAADPWSKRDVALQATYFLFHALDWGQTRQIARAPDRYWEAMNPLLGRHPSHGRVDAYFALSTLAHVAITHYIPSKYRPYWQGVTIGLSGYCVGRNLSIGLGVRW</sequence>